<dbReference type="InterPro" id="IPR047952">
    <property type="entry name" value="Transpos_IS4"/>
</dbReference>
<dbReference type="GO" id="GO:0003677">
    <property type="term" value="F:DNA binding"/>
    <property type="evidence" value="ECO:0007669"/>
    <property type="project" value="UniProtKB-KW"/>
</dbReference>
<dbReference type="PANTHER" id="PTHR33258:SF1">
    <property type="entry name" value="TRANSPOSASE INSL FOR INSERTION SEQUENCE ELEMENT IS186A-RELATED"/>
    <property type="match status" value="1"/>
</dbReference>
<feature type="domain" description="DUF4372" evidence="6">
    <location>
        <begin position="11"/>
        <end position="82"/>
    </location>
</feature>
<dbReference type="AlphaFoldDB" id="A0A7K1U1S1"/>
<dbReference type="InterPro" id="IPR012337">
    <property type="entry name" value="RNaseH-like_sf"/>
</dbReference>
<accession>A0A7K1U1S1</accession>
<dbReference type="EMBL" id="WRXN01000002">
    <property type="protein sequence ID" value="MVT07975.1"/>
    <property type="molecule type" value="Genomic_DNA"/>
</dbReference>
<dbReference type="Proteomes" id="UP000461730">
    <property type="component" value="Unassembled WGS sequence"/>
</dbReference>
<dbReference type="GO" id="GO:0006313">
    <property type="term" value="P:DNA transposition"/>
    <property type="evidence" value="ECO:0007669"/>
    <property type="project" value="InterPro"/>
</dbReference>
<name>A0A7K1U1S1_9BACT</name>
<proteinExistence type="inferred from homology"/>
<dbReference type="NCBIfam" id="NF033592">
    <property type="entry name" value="transpos_IS4_1"/>
    <property type="match status" value="1"/>
</dbReference>
<dbReference type="InterPro" id="IPR002559">
    <property type="entry name" value="Transposase_11"/>
</dbReference>
<evidence type="ECO:0000256" key="3">
    <source>
        <dbReference type="ARBA" id="ARBA00023125"/>
    </source>
</evidence>
<dbReference type="InterPro" id="IPR025399">
    <property type="entry name" value="DUF4372"/>
</dbReference>
<evidence type="ECO:0000259" key="6">
    <source>
        <dbReference type="Pfam" id="PF14294"/>
    </source>
</evidence>
<evidence type="ECO:0000256" key="1">
    <source>
        <dbReference type="ARBA" id="ARBA00010075"/>
    </source>
</evidence>
<evidence type="ECO:0000256" key="4">
    <source>
        <dbReference type="ARBA" id="ARBA00023172"/>
    </source>
</evidence>
<keyword evidence="4" id="KW-0233">DNA recombination</keyword>
<evidence type="ECO:0000313" key="7">
    <source>
        <dbReference type="EMBL" id="MVT07975.1"/>
    </source>
</evidence>
<reference evidence="7 8" key="1">
    <citation type="submission" date="2019-12" db="EMBL/GenBank/DDBJ databases">
        <title>Chitinophaga sp. strain ysch24 (GDMCC 1.1355), whole genome shotgun sequence.</title>
        <authorList>
            <person name="Zhang X."/>
        </authorList>
    </citation>
    <scope>NUCLEOTIDE SEQUENCE [LARGE SCALE GENOMIC DNA]</scope>
    <source>
        <strain evidence="8">ysch24</strain>
    </source>
</reference>
<comment type="caution">
    <text evidence="7">The sequence shown here is derived from an EMBL/GenBank/DDBJ whole genome shotgun (WGS) entry which is preliminary data.</text>
</comment>
<organism evidence="7 8">
    <name type="scientific">Chitinophaga tropicalis</name>
    <dbReference type="NCBI Taxonomy" id="2683588"/>
    <lineage>
        <taxon>Bacteria</taxon>
        <taxon>Pseudomonadati</taxon>
        <taxon>Bacteroidota</taxon>
        <taxon>Chitinophagia</taxon>
        <taxon>Chitinophagales</taxon>
        <taxon>Chitinophagaceae</taxon>
        <taxon>Chitinophaga</taxon>
    </lineage>
</organism>
<dbReference type="Pfam" id="PF14294">
    <property type="entry name" value="DUF4372"/>
    <property type="match status" value="1"/>
</dbReference>
<evidence type="ECO:0000259" key="5">
    <source>
        <dbReference type="Pfam" id="PF01609"/>
    </source>
</evidence>
<dbReference type="SUPFAM" id="SSF53098">
    <property type="entry name" value="Ribonuclease H-like"/>
    <property type="match status" value="1"/>
</dbReference>
<gene>
    <name evidence="7" type="ORF">GO493_06855</name>
</gene>
<dbReference type="Pfam" id="PF01609">
    <property type="entry name" value="DDE_Tnp_1"/>
    <property type="match status" value="1"/>
</dbReference>
<protein>
    <submittedName>
        <fullName evidence="7">IS4 family transposase</fullName>
    </submittedName>
</protein>
<dbReference type="GO" id="GO:0004803">
    <property type="term" value="F:transposase activity"/>
    <property type="evidence" value="ECO:0007669"/>
    <property type="project" value="InterPro"/>
</dbReference>
<comment type="similarity">
    <text evidence="1">Belongs to the transposase 11 family.</text>
</comment>
<keyword evidence="3" id="KW-0238">DNA-binding</keyword>
<evidence type="ECO:0000256" key="2">
    <source>
        <dbReference type="ARBA" id="ARBA00022578"/>
    </source>
</evidence>
<keyword evidence="2" id="KW-0815">Transposition</keyword>
<dbReference type="PANTHER" id="PTHR33258">
    <property type="entry name" value="TRANSPOSASE INSL FOR INSERTION SEQUENCE ELEMENT IS186A-RELATED"/>
    <property type="match status" value="1"/>
</dbReference>
<keyword evidence="8" id="KW-1185">Reference proteome</keyword>
<evidence type="ECO:0000313" key="8">
    <source>
        <dbReference type="Proteomes" id="UP000461730"/>
    </source>
</evidence>
<sequence>MNLDKDRKFPGQPVLSQILGVIPNSVIQLANRKHNSNRYYKRLPLRVHLVTLLYGVFSYCNGLRELCEGMLACEGKLSHLGLDKAPARSTISDANSNRSYLVFETIYYGLLKKYYSFISDSRLKRLSIRNLKIINSTTISLFSEILQGVGRNRLDGSRKKGGIKVHALMDAFSGVTEFLRITAAKEHDCKFLYHLKLPAGSWLVFDKAYNTYQHFAKWTNQKIWFVSRMKDNAVFHVTKVLVDKTKKKQAIGVIKEQFITVAVKTNGIVTERLMLRRIIYKTREGKRYVYVTNDFSLPASKIATIYKDRWMIELLFKQIKQNFPLQYFWGESDNAIKIQVYCVLIAQLLMVMIRKKAATKKSFANMITVIRLHLMSYVGLLEFIKHTIYKTLDALVRTTIHKFTKSVSNCT</sequence>
<feature type="domain" description="Transposase IS4-like" evidence="5">
    <location>
        <begin position="154"/>
        <end position="348"/>
    </location>
</feature>